<feature type="compositionally biased region" description="Polar residues" evidence="1">
    <location>
        <begin position="882"/>
        <end position="892"/>
    </location>
</feature>
<feature type="region of interest" description="Disordered" evidence="1">
    <location>
        <begin position="91"/>
        <end position="113"/>
    </location>
</feature>
<dbReference type="OrthoDB" id="5341904at2759"/>
<feature type="compositionally biased region" description="Polar residues" evidence="1">
    <location>
        <begin position="18"/>
        <end position="32"/>
    </location>
</feature>
<evidence type="ECO:0000313" key="2">
    <source>
        <dbReference type="EMBL" id="KAH7316486.1"/>
    </source>
</evidence>
<dbReference type="EMBL" id="JAGPNK010000008">
    <property type="protein sequence ID" value="KAH7316486.1"/>
    <property type="molecule type" value="Genomic_DNA"/>
</dbReference>
<evidence type="ECO:0000313" key="3">
    <source>
        <dbReference type="Proteomes" id="UP000813444"/>
    </source>
</evidence>
<feature type="compositionally biased region" description="Basic residues" evidence="1">
    <location>
        <begin position="601"/>
        <end position="614"/>
    </location>
</feature>
<feature type="compositionally biased region" description="Acidic residues" evidence="1">
    <location>
        <begin position="680"/>
        <end position="690"/>
    </location>
</feature>
<accession>A0A8K0WQT3</accession>
<dbReference type="Proteomes" id="UP000813444">
    <property type="component" value="Unassembled WGS sequence"/>
</dbReference>
<feature type="region of interest" description="Disordered" evidence="1">
    <location>
        <begin position="180"/>
        <end position="199"/>
    </location>
</feature>
<evidence type="ECO:0000256" key="1">
    <source>
        <dbReference type="SAM" id="MobiDB-lite"/>
    </source>
</evidence>
<feature type="compositionally biased region" description="Polar residues" evidence="1">
    <location>
        <begin position="579"/>
        <end position="593"/>
    </location>
</feature>
<feature type="compositionally biased region" description="Polar residues" evidence="1">
    <location>
        <begin position="745"/>
        <end position="755"/>
    </location>
</feature>
<organism evidence="2 3">
    <name type="scientific">Stachybotrys elegans</name>
    <dbReference type="NCBI Taxonomy" id="80388"/>
    <lineage>
        <taxon>Eukaryota</taxon>
        <taxon>Fungi</taxon>
        <taxon>Dikarya</taxon>
        <taxon>Ascomycota</taxon>
        <taxon>Pezizomycotina</taxon>
        <taxon>Sordariomycetes</taxon>
        <taxon>Hypocreomycetidae</taxon>
        <taxon>Hypocreales</taxon>
        <taxon>Stachybotryaceae</taxon>
        <taxon>Stachybotrys</taxon>
    </lineage>
</organism>
<feature type="region of interest" description="Disordered" evidence="1">
    <location>
        <begin position="1012"/>
        <end position="1044"/>
    </location>
</feature>
<dbReference type="AlphaFoldDB" id="A0A8K0WQT3"/>
<keyword evidence="3" id="KW-1185">Reference proteome</keyword>
<name>A0A8K0WQT3_9HYPO</name>
<gene>
    <name evidence="2" type="ORF">B0I35DRAFT_479325</name>
</gene>
<feature type="compositionally biased region" description="Basic and acidic residues" evidence="1">
    <location>
        <begin position="871"/>
        <end position="881"/>
    </location>
</feature>
<feature type="compositionally biased region" description="Low complexity" evidence="1">
    <location>
        <begin position="33"/>
        <end position="44"/>
    </location>
</feature>
<feature type="compositionally biased region" description="Polar residues" evidence="1">
    <location>
        <begin position="806"/>
        <end position="815"/>
    </location>
</feature>
<feature type="region of interest" description="Disordered" evidence="1">
    <location>
        <begin position="407"/>
        <end position="630"/>
    </location>
</feature>
<protein>
    <recommendedName>
        <fullName evidence="4">Proteophosphoglycan ppg4</fullName>
    </recommendedName>
</protein>
<sequence length="1058" mass="116051">MGNTPSAEMPRKAHKLSKPQTGSRSVATIPATNNSPRPSNVNRPGSASRTSQIAPQAAGPVPSWPLASAQEVVMENHGSFADMRADREQKRNSGLFRTGTLQSDQGARRNSIRSTTASNDIARNGSRTTLAVADYQPITRAYSLQSQDTRASLVNFDIRSNDMQRDFRRDDQHSIIASPVHDSFDIPGDQGRSVGTAIPRNSSDASLYIPMRRRSMVQTPGVATRAQVPLSTKSSFRLSHPPTPSMSRRNSIEQSATRHLSLPPPSTNLLHQERAVTPCEDEFRQLGGMKFGSLRIINGSPVATPTPGCGPGPFAPPSDVTSQSYFEMSGSNAVAATAPNAPSRWEIDQPPVTLVTSYIAHSEIAKPMPMSPTHGQNAVGELQTTSKHTAQEDDLFEDDGSPEIAQQETLDVRNDPNAKPTTAIDDPTPKSKASSIISRSDSAYTASPSSSGPSRVPLSKSDSGYASKSSIRSRHGSRSKSRDDNSESRSSIEAPLAPTGAAPQSEGPAVSKGQGLTEQMRPFRFSTPASKSQKEEVAIASPKSLASPSMMRFPLLRPRESRDSVPNTAAQPKKAEAQAVSQGDSRNANNDRGSTAAGKPGKFHRLLSGRRRKSLPAAHATFNQDSNDVLMPSVPVGMEHHLMERNGRFPSGERRFPLRIEPSKETLKTILSVGSMELSQPEDDANDGQEDVGLSSLGIYGQPLRSHPVRSLAKSRSDETISALPLTESNRPSVAKTENVLAAQQVATATNLGRKSSSHREELARSARASTEPPALREARDENLSQSRRTLTKPHRSTSKPRELTSRISEPNFLSQEPKPHRSLIPDISSSRRTKTPPPLSMRVSNPKIASALKSRSQVSVVEYSDLEAIRDPSEEHERSSVHASQPTQSYGLMSPTYQEFGTYQQLQQPFSPHRFDVRTRHEVRNWHHDLSHEEERFSAHPFGNTQSQSDSHFYMPNSEHAYSGRILHHKMSHDSYRSSQTQESYYYDHAAQGHSMERSRSHQQLALEYGVTHSRPYSRGARRASLESRGQPTHQNPPFRVLHSYNSPAYRNVPIWG</sequence>
<comment type="caution">
    <text evidence="2">The sequence shown here is derived from an EMBL/GenBank/DDBJ whole genome shotgun (WGS) entry which is preliminary data.</text>
</comment>
<feature type="compositionally biased region" description="Polar residues" evidence="1">
    <location>
        <begin position="45"/>
        <end position="54"/>
    </location>
</feature>
<feature type="compositionally biased region" description="Low complexity" evidence="1">
    <location>
        <begin position="430"/>
        <end position="470"/>
    </location>
</feature>
<proteinExistence type="predicted"/>
<feature type="region of interest" description="Disordered" evidence="1">
    <location>
        <begin position="871"/>
        <end position="892"/>
    </location>
</feature>
<reference evidence="2" key="1">
    <citation type="journal article" date="2021" name="Nat. Commun.">
        <title>Genetic determinants of endophytism in the Arabidopsis root mycobiome.</title>
        <authorList>
            <person name="Mesny F."/>
            <person name="Miyauchi S."/>
            <person name="Thiergart T."/>
            <person name="Pickel B."/>
            <person name="Atanasova L."/>
            <person name="Karlsson M."/>
            <person name="Huettel B."/>
            <person name="Barry K.W."/>
            <person name="Haridas S."/>
            <person name="Chen C."/>
            <person name="Bauer D."/>
            <person name="Andreopoulos W."/>
            <person name="Pangilinan J."/>
            <person name="LaButti K."/>
            <person name="Riley R."/>
            <person name="Lipzen A."/>
            <person name="Clum A."/>
            <person name="Drula E."/>
            <person name="Henrissat B."/>
            <person name="Kohler A."/>
            <person name="Grigoriev I.V."/>
            <person name="Martin F.M."/>
            <person name="Hacquard S."/>
        </authorList>
    </citation>
    <scope>NUCLEOTIDE SEQUENCE</scope>
    <source>
        <strain evidence="2">MPI-CAGE-CH-0235</strain>
    </source>
</reference>
<feature type="compositionally biased region" description="Basic residues" evidence="1">
    <location>
        <begin position="790"/>
        <end position="799"/>
    </location>
</feature>
<feature type="region of interest" description="Disordered" evidence="1">
    <location>
        <begin position="1"/>
        <end position="63"/>
    </location>
</feature>
<evidence type="ECO:0008006" key="4">
    <source>
        <dbReference type="Google" id="ProtNLM"/>
    </source>
</evidence>
<feature type="region of interest" description="Disordered" evidence="1">
    <location>
        <begin position="679"/>
        <end position="844"/>
    </location>
</feature>